<reference evidence="2" key="1">
    <citation type="journal article" date="2019" name="Sci. Rep.">
        <title>Draft genome of Tanacetum cinerariifolium, the natural source of mosquito coil.</title>
        <authorList>
            <person name="Yamashiro T."/>
            <person name="Shiraishi A."/>
            <person name="Satake H."/>
            <person name="Nakayama K."/>
        </authorList>
    </citation>
    <scope>NUCLEOTIDE SEQUENCE</scope>
</reference>
<gene>
    <name evidence="2" type="ORF">Tci_218001</name>
</gene>
<dbReference type="AlphaFoldDB" id="A0A699GV90"/>
<organism evidence="2">
    <name type="scientific">Tanacetum cinerariifolium</name>
    <name type="common">Dalmatian daisy</name>
    <name type="synonym">Chrysanthemum cinerariifolium</name>
    <dbReference type="NCBI Taxonomy" id="118510"/>
    <lineage>
        <taxon>Eukaryota</taxon>
        <taxon>Viridiplantae</taxon>
        <taxon>Streptophyta</taxon>
        <taxon>Embryophyta</taxon>
        <taxon>Tracheophyta</taxon>
        <taxon>Spermatophyta</taxon>
        <taxon>Magnoliopsida</taxon>
        <taxon>eudicotyledons</taxon>
        <taxon>Gunneridae</taxon>
        <taxon>Pentapetalae</taxon>
        <taxon>asterids</taxon>
        <taxon>campanulids</taxon>
        <taxon>Asterales</taxon>
        <taxon>Asteraceae</taxon>
        <taxon>Asteroideae</taxon>
        <taxon>Anthemideae</taxon>
        <taxon>Anthemidinae</taxon>
        <taxon>Tanacetum</taxon>
    </lineage>
</organism>
<evidence type="ECO:0000259" key="1">
    <source>
        <dbReference type="Pfam" id="PF00646"/>
    </source>
</evidence>
<dbReference type="InterPro" id="IPR036047">
    <property type="entry name" value="F-box-like_dom_sf"/>
</dbReference>
<dbReference type="CDD" id="cd22160">
    <property type="entry name" value="F-box_AtFBL13-like"/>
    <property type="match status" value="1"/>
</dbReference>
<dbReference type="InterPro" id="IPR053781">
    <property type="entry name" value="F-box_AtFBL13-like"/>
</dbReference>
<dbReference type="InterPro" id="IPR050232">
    <property type="entry name" value="FBL13/AtMIF1-like"/>
</dbReference>
<dbReference type="EMBL" id="BKCJ010059295">
    <property type="protein sequence ID" value="GEW46025.1"/>
    <property type="molecule type" value="Genomic_DNA"/>
</dbReference>
<sequence length="691" mass="79436">MVLDSNLENGVDFISKMPDPILELILQGLPTTKEVVRTSVLSKRWRYLWTSIPHFPSLNIDFYHPLRPPNITYEQAEPLINFASWALANETVDLDSFRLCCASYFEFSTVEKLIKAAVNRNVKSFDLKFYPKCWFADLVGNLKIVSFLGLPDYLVSCKYLESLRLSVYQHAVSLKGCKRCEVILEDVDSLKKAVIHPEDMLQQKISPALGKTVCKWFGGISHVDSLSLNLYFVQKSVVCSQFITCYASGYGSFTNTINNLRGYGEESSIYGTKENVKELWEHETEMTTCWPLRFVLFHATSRSQIIGFCQIYIITCIDAANDPEGDFPASFPNLKTLELTTTIDAFTMKVLINILRCSPNLECLSLIIQKELLTSEHWELDEVEARGVLTRYLKRVEFVELNGEEQKLGIACLLLEQGNELEEMVFSWCNELSYYEKSVETMNELLTSEHWELDEVEARGVLTRYLKRVEFVELNGEEQKLGIACLLLEQGNELEEMVFSWCNELSYYEKSVETMNLHFGFGYCTTQLHVSLHYRLIIYSINIMVSPHMWFCLEGLYEGKKLLGPNDLLVSYLYIGRLVLQAQGRTSKRIYEAHRAMTRGFNASKVTGGGRSKVTQKDIEVTGIMQVTLLVFVLCRDYIPSTWITFEGNTRDLGLILEETEQDCNWTQRRHEEYVTESGDDVRKPYDAVWN</sequence>
<dbReference type="Pfam" id="PF00646">
    <property type="entry name" value="F-box"/>
    <property type="match status" value="1"/>
</dbReference>
<comment type="caution">
    <text evidence="2">The sequence shown here is derived from an EMBL/GenBank/DDBJ whole genome shotgun (WGS) entry which is preliminary data.</text>
</comment>
<evidence type="ECO:0000313" key="2">
    <source>
        <dbReference type="EMBL" id="GEW46025.1"/>
    </source>
</evidence>
<dbReference type="PANTHER" id="PTHR31900:SF27">
    <property type="entry name" value="FBD DOMAIN-CONTAINING PROTEIN"/>
    <property type="match status" value="1"/>
</dbReference>
<name>A0A699GV90_TANCI</name>
<proteinExistence type="predicted"/>
<dbReference type="PANTHER" id="PTHR31900">
    <property type="entry name" value="F-BOX/RNI SUPERFAMILY PROTEIN-RELATED"/>
    <property type="match status" value="1"/>
</dbReference>
<dbReference type="InterPro" id="IPR001810">
    <property type="entry name" value="F-box_dom"/>
</dbReference>
<feature type="domain" description="F-box" evidence="1">
    <location>
        <begin position="14"/>
        <end position="52"/>
    </location>
</feature>
<dbReference type="SUPFAM" id="SSF81383">
    <property type="entry name" value="F-box domain"/>
    <property type="match status" value="1"/>
</dbReference>
<protein>
    <recommendedName>
        <fullName evidence="1">F-box domain-containing protein</fullName>
    </recommendedName>
</protein>
<accession>A0A699GV90</accession>